<accession>A0A9W3ALF4</accession>
<reference evidence="2" key="1">
    <citation type="submission" date="2025-08" db="UniProtKB">
        <authorList>
            <consortium name="RefSeq"/>
        </authorList>
    </citation>
    <scope>IDENTIFICATION</scope>
</reference>
<dbReference type="SMART" id="SM00238">
    <property type="entry name" value="BIR"/>
    <property type="match status" value="2"/>
</dbReference>
<dbReference type="OrthoDB" id="10281515at2759"/>
<dbReference type="Proteomes" id="UP001165740">
    <property type="component" value="Chromosome 6"/>
</dbReference>
<dbReference type="AlphaFoldDB" id="A0A9W3ALF4"/>
<dbReference type="RefSeq" id="XP_055887969.1">
    <property type="nucleotide sequence ID" value="XM_056031994.1"/>
</dbReference>
<name>A0A9W3ALF4_BIOGL</name>
<gene>
    <name evidence="2" type="primary">LOC106053588</name>
</gene>
<evidence type="ECO:0000313" key="2">
    <source>
        <dbReference type="RefSeq" id="XP_055887969.1"/>
    </source>
</evidence>
<dbReference type="InterPro" id="IPR050784">
    <property type="entry name" value="IAP"/>
</dbReference>
<sequence>MFLHNQEFQRLASFRPVASLSRHISYFNFSKAGFRYEVDQGNNATCSECRHYIPIADVNRSLSNAYYHADGCSFVKADDSFELVGWEQSKIDGDFQEGPDYTNLFQRLYSFLDYPFTDERTEPSILAENGFYFVGPCKTIQCYLCGTILQLHEEMSQNFLQYFQCARCRYISETTPFQDENLNDSGRGLFSIPRSQNHSTEFQRLCSFLDGWPEKFLLPPKLLASAGYYYTGFGTIVACYQCEIRRRPEDEGFENFLQNLACSKCIQDNISQGIDNSNHQTNLELESEESARANDVSTLGGASTGALPVLNQSDDYC</sequence>
<dbReference type="PROSITE" id="PS50143">
    <property type="entry name" value="BIR_REPEAT_2"/>
    <property type="match status" value="2"/>
</dbReference>
<protein>
    <submittedName>
        <fullName evidence="2">Uncharacterized protein LOC106053588</fullName>
    </submittedName>
</protein>
<organism evidence="1 2">
    <name type="scientific">Biomphalaria glabrata</name>
    <name type="common">Bloodfluke planorb</name>
    <name type="synonym">Freshwater snail</name>
    <dbReference type="NCBI Taxonomy" id="6526"/>
    <lineage>
        <taxon>Eukaryota</taxon>
        <taxon>Metazoa</taxon>
        <taxon>Spiralia</taxon>
        <taxon>Lophotrochozoa</taxon>
        <taxon>Mollusca</taxon>
        <taxon>Gastropoda</taxon>
        <taxon>Heterobranchia</taxon>
        <taxon>Euthyneura</taxon>
        <taxon>Panpulmonata</taxon>
        <taxon>Hygrophila</taxon>
        <taxon>Lymnaeoidea</taxon>
        <taxon>Planorbidae</taxon>
        <taxon>Biomphalaria</taxon>
    </lineage>
</organism>
<dbReference type="Pfam" id="PF00653">
    <property type="entry name" value="BIR"/>
    <property type="match status" value="2"/>
</dbReference>
<dbReference type="GeneID" id="106053588"/>
<dbReference type="Gene3D" id="1.10.1170.10">
    <property type="entry name" value="Inhibitor Of Apoptosis Protein (2mihbC-IAP-1), Chain A"/>
    <property type="match status" value="2"/>
</dbReference>
<dbReference type="SUPFAM" id="SSF57924">
    <property type="entry name" value="Inhibitor of apoptosis (IAP) repeat"/>
    <property type="match status" value="2"/>
</dbReference>
<keyword evidence="1" id="KW-1185">Reference proteome</keyword>
<proteinExistence type="predicted"/>
<dbReference type="PANTHER" id="PTHR10044">
    <property type="entry name" value="INHIBITOR OF APOPTOSIS"/>
    <property type="match status" value="1"/>
</dbReference>
<dbReference type="InterPro" id="IPR001370">
    <property type="entry name" value="BIR_rpt"/>
</dbReference>
<evidence type="ECO:0000313" key="1">
    <source>
        <dbReference type="Proteomes" id="UP001165740"/>
    </source>
</evidence>